<dbReference type="InterPro" id="IPR039426">
    <property type="entry name" value="TonB-dep_rcpt-like"/>
</dbReference>
<keyword evidence="16" id="KW-0675">Receptor</keyword>
<evidence type="ECO:0000256" key="7">
    <source>
        <dbReference type="ARBA" id="ARBA00023065"/>
    </source>
</evidence>
<dbReference type="PANTHER" id="PTHR32552:SF81">
    <property type="entry name" value="TONB-DEPENDENT OUTER MEMBRANE RECEPTOR"/>
    <property type="match status" value="1"/>
</dbReference>
<comment type="subcellular location">
    <subcellularLocation>
        <location evidence="1 11">Cell outer membrane</location>
        <topology evidence="1 11">Multi-pass membrane protein</topology>
    </subcellularLocation>
</comment>
<gene>
    <name evidence="16" type="ORF">K7G82_09955</name>
</gene>
<keyword evidence="7" id="KW-0406">Ion transport</keyword>
<dbReference type="PANTHER" id="PTHR32552">
    <property type="entry name" value="FERRICHROME IRON RECEPTOR-RELATED"/>
    <property type="match status" value="1"/>
</dbReference>
<reference evidence="16 17" key="1">
    <citation type="submission" date="2021-08" db="EMBL/GenBank/DDBJ databases">
        <authorList>
            <person name="Tuo L."/>
        </authorList>
    </citation>
    <scope>NUCLEOTIDE SEQUENCE [LARGE SCALE GENOMIC DNA]</scope>
    <source>
        <strain evidence="16 17">JCM 31229</strain>
    </source>
</reference>
<evidence type="ECO:0000256" key="2">
    <source>
        <dbReference type="ARBA" id="ARBA00022448"/>
    </source>
</evidence>
<keyword evidence="3 11" id="KW-1134">Transmembrane beta strand</keyword>
<evidence type="ECO:0000256" key="8">
    <source>
        <dbReference type="ARBA" id="ARBA00023077"/>
    </source>
</evidence>
<dbReference type="EMBL" id="JAINVV010000004">
    <property type="protein sequence ID" value="MBY8822617.1"/>
    <property type="molecule type" value="Genomic_DNA"/>
</dbReference>
<dbReference type="PROSITE" id="PS52016">
    <property type="entry name" value="TONB_DEPENDENT_REC_3"/>
    <property type="match status" value="1"/>
</dbReference>
<feature type="chain" id="PRO_5045328994" evidence="13">
    <location>
        <begin position="29"/>
        <end position="702"/>
    </location>
</feature>
<dbReference type="InterPro" id="IPR012910">
    <property type="entry name" value="Plug_dom"/>
</dbReference>
<keyword evidence="2 11" id="KW-0813">Transport</keyword>
<evidence type="ECO:0000313" key="17">
    <source>
        <dbReference type="Proteomes" id="UP000706039"/>
    </source>
</evidence>
<evidence type="ECO:0000256" key="12">
    <source>
        <dbReference type="RuleBase" id="RU003357"/>
    </source>
</evidence>
<dbReference type="Pfam" id="PF00593">
    <property type="entry name" value="TonB_dep_Rec_b-barrel"/>
    <property type="match status" value="1"/>
</dbReference>
<sequence>MTGRKNRAVMVAALFAGTGLGHAVPAMAQDTQTAGEAGSPDIVVTAQRREERIVDVPISISAIGARDIERRGVTSLDSLQTSVPGLRLVDIGIGTQRIQLRGISQFLGLPTVGNYIDEFSINNFSAAGVSDIRLLDMERVEVLRGPQPTLYGEGSMGGTIRYVTASPDLARIGGSAEAQINTIDGGEAGYRAEAVLNLPLVEDKVGIRFAAAREQVGGYVDVPAGNDVNDARYTTLRGKLLVKPSDGFSLSLLIQHQVASQMYKNYSERDYDSDALVASPLRQSYTLGNLVATYDFGAVTLLSSTGYLRNRSRSVDDSGEYYNTFVFGAPVLTSAIGESVARLSKFSQEVRLTTNATGPFRLATGVVYARGRTDSDLSGGSDPAIPGLDYVITGPQVSKSWAVYGDLSYDVTDAVKVEIGGRYFHDRRTSDTVLQIPSLGITSPTVQSGSFNSFNPRASISIKTSADGTIYANAAKGFRSGGFNTVTSPLTPPTYGPEKLWSYEIGTKQALFDRRMFLEISVYYNDYKGVQAVFPQSATISATTNSGKASGPGVDVTLQGKLRSDLSVSASVGYNHLRFDTTGIDRRKGEPLDMVPDWTWSAAIDYEPLIGSDTRLLAHLDYGYSDAARITLHSAVLDQVSFTQSRAILNARLGVDLGRLKPYVFANNLTNTARIVNPAFGAYFEPVYTRPRTIGAGVRVQF</sequence>
<keyword evidence="8 12" id="KW-0798">TonB box</keyword>
<proteinExistence type="inferred from homology"/>
<dbReference type="InterPro" id="IPR036942">
    <property type="entry name" value="Beta-barrel_TonB_sf"/>
</dbReference>
<comment type="caution">
    <text evidence="16">The sequence shown here is derived from an EMBL/GenBank/DDBJ whole genome shotgun (WGS) entry which is preliminary data.</text>
</comment>
<name>A0ABS7PQA8_9SPHN</name>
<evidence type="ECO:0000313" key="16">
    <source>
        <dbReference type="EMBL" id="MBY8822617.1"/>
    </source>
</evidence>
<evidence type="ECO:0000256" key="4">
    <source>
        <dbReference type="ARBA" id="ARBA00022496"/>
    </source>
</evidence>
<dbReference type="InterPro" id="IPR000531">
    <property type="entry name" value="Beta-barrel_TonB"/>
</dbReference>
<evidence type="ECO:0000256" key="11">
    <source>
        <dbReference type="PROSITE-ProRule" id="PRU01360"/>
    </source>
</evidence>
<protein>
    <submittedName>
        <fullName evidence="16">TonB-dependent receptor</fullName>
    </submittedName>
</protein>
<dbReference type="Proteomes" id="UP000706039">
    <property type="component" value="Unassembled WGS sequence"/>
</dbReference>
<keyword evidence="13" id="KW-0732">Signal</keyword>
<keyword evidence="9 11" id="KW-0472">Membrane</keyword>
<dbReference type="RefSeq" id="WP_222989685.1">
    <property type="nucleotide sequence ID" value="NZ_JAINVV010000004.1"/>
</dbReference>
<evidence type="ECO:0000256" key="5">
    <source>
        <dbReference type="ARBA" id="ARBA00022692"/>
    </source>
</evidence>
<keyword evidence="6" id="KW-0408">Iron</keyword>
<keyword evidence="10 11" id="KW-0998">Cell outer membrane</keyword>
<evidence type="ECO:0000259" key="15">
    <source>
        <dbReference type="Pfam" id="PF07715"/>
    </source>
</evidence>
<dbReference type="Pfam" id="PF07715">
    <property type="entry name" value="Plug"/>
    <property type="match status" value="1"/>
</dbReference>
<feature type="domain" description="TonB-dependent receptor plug" evidence="15">
    <location>
        <begin position="54"/>
        <end position="159"/>
    </location>
</feature>
<evidence type="ECO:0000256" key="13">
    <source>
        <dbReference type="SAM" id="SignalP"/>
    </source>
</evidence>
<dbReference type="SUPFAM" id="SSF56935">
    <property type="entry name" value="Porins"/>
    <property type="match status" value="1"/>
</dbReference>
<dbReference type="Gene3D" id="2.40.170.20">
    <property type="entry name" value="TonB-dependent receptor, beta-barrel domain"/>
    <property type="match status" value="1"/>
</dbReference>
<evidence type="ECO:0000256" key="9">
    <source>
        <dbReference type="ARBA" id="ARBA00023136"/>
    </source>
</evidence>
<keyword evidence="17" id="KW-1185">Reference proteome</keyword>
<keyword evidence="4" id="KW-0410">Iron transport</keyword>
<feature type="signal peptide" evidence="13">
    <location>
        <begin position="1"/>
        <end position="28"/>
    </location>
</feature>
<evidence type="ECO:0000256" key="3">
    <source>
        <dbReference type="ARBA" id="ARBA00022452"/>
    </source>
</evidence>
<keyword evidence="5 11" id="KW-0812">Transmembrane</keyword>
<evidence type="ECO:0000259" key="14">
    <source>
        <dbReference type="Pfam" id="PF00593"/>
    </source>
</evidence>
<feature type="domain" description="TonB-dependent receptor-like beta-barrel" evidence="14">
    <location>
        <begin position="247"/>
        <end position="668"/>
    </location>
</feature>
<evidence type="ECO:0000256" key="6">
    <source>
        <dbReference type="ARBA" id="ARBA00023004"/>
    </source>
</evidence>
<evidence type="ECO:0000256" key="1">
    <source>
        <dbReference type="ARBA" id="ARBA00004571"/>
    </source>
</evidence>
<evidence type="ECO:0000256" key="10">
    <source>
        <dbReference type="ARBA" id="ARBA00023237"/>
    </source>
</evidence>
<accession>A0ABS7PQA8</accession>
<comment type="similarity">
    <text evidence="11 12">Belongs to the TonB-dependent receptor family.</text>
</comment>
<organism evidence="16 17">
    <name type="scientific">Sphingomonas colocasiae</name>
    <dbReference type="NCBI Taxonomy" id="1848973"/>
    <lineage>
        <taxon>Bacteria</taxon>
        <taxon>Pseudomonadati</taxon>
        <taxon>Pseudomonadota</taxon>
        <taxon>Alphaproteobacteria</taxon>
        <taxon>Sphingomonadales</taxon>
        <taxon>Sphingomonadaceae</taxon>
        <taxon>Sphingomonas</taxon>
    </lineage>
</organism>